<keyword evidence="10" id="KW-1185">Reference proteome</keyword>
<organism evidence="9 10">
    <name type="scientific">Phyllachora maydis</name>
    <dbReference type="NCBI Taxonomy" id="1825666"/>
    <lineage>
        <taxon>Eukaryota</taxon>
        <taxon>Fungi</taxon>
        <taxon>Dikarya</taxon>
        <taxon>Ascomycota</taxon>
        <taxon>Pezizomycotina</taxon>
        <taxon>Sordariomycetes</taxon>
        <taxon>Sordariomycetidae</taxon>
        <taxon>Phyllachorales</taxon>
        <taxon>Phyllachoraceae</taxon>
        <taxon>Phyllachora</taxon>
    </lineage>
</organism>
<dbReference type="InterPro" id="IPR021765">
    <property type="entry name" value="UstYa-like"/>
</dbReference>
<gene>
    <name evidence="9" type="ORF">P8C59_001612</name>
</gene>
<proteinExistence type="inferred from homology"/>
<evidence type="ECO:0000256" key="5">
    <source>
        <dbReference type="ARBA" id="ARBA00023136"/>
    </source>
</evidence>
<comment type="caution">
    <text evidence="9">The sequence shown here is derived from an EMBL/GenBank/DDBJ whole genome shotgun (WGS) entry which is preliminary data.</text>
</comment>
<dbReference type="GO" id="GO:0043386">
    <property type="term" value="P:mycotoxin biosynthetic process"/>
    <property type="evidence" value="ECO:0007669"/>
    <property type="project" value="InterPro"/>
</dbReference>
<keyword evidence="4" id="KW-0843">Virulence</keyword>
<comment type="similarity">
    <text evidence="7">Belongs to the ustYa family.</text>
</comment>
<keyword evidence="2" id="KW-0812">Transmembrane</keyword>
<dbReference type="AlphaFoldDB" id="A0AAD9HYJ2"/>
<dbReference type="EMBL" id="JAQQPM010000001">
    <property type="protein sequence ID" value="KAK2067913.1"/>
    <property type="molecule type" value="Genomic_DNA"/>
</dbReference>
<sequence length="215" mass="24820">MKTNSVSLAGRTWSPVQQFVEYEINGDHALGHETYSRYSGPPSPEQEEAWERLIRPVYFNATYEDLERAGEVWDHQASLVNGGYVARLGVYHELHCLRNLRLYLFRDRYYPNTTARQEAWLKGHLDHCLESLRLTIMCHGNTALYTFAWDDPRAARPATKSRSQSVCVRWDSIERWSTARMISNNPPLEPPDHHPWLRHRQGEGGEEAVASSLPS</sequence>
<accession>A0AAD9HYJ2</accession>
<evidence type="ECO:0000256" key="7">
    <source>
        <dbReference type="ARBA" id="ARBA00035112"/>
    </source>
</evidence>
<feature type="region of interest" description="Disordered" evidence="8">
    <location>
        <begin position="182"/>
        <end position="215"/>
    </location>
</feature>
<evidence type="ECO:0000256" key="6">
    <source>
        <dbReference type="ARBA" id="ARBA00023180"/>
    </source>
</evidence>
<dbReference type="Pfam" id="PF11807">
    <property type="entry name" value="UstYa"/>
    <property type="match status" value="1"/>
</dbReference>
<keyword evidence="5" id="KW-0472">Membrane</keyword>
<evidence type="ECO:0000313" key="10">
    <source>
        <dbReference type="Proteomes" id="UP001217918"/>
    </source>
</evidence>
<dbReference type="Proteomes" id="UP001217918">
    <property type="component" value="Unassembled WGS sequence"/>
</dbReference>
<protein>
    <submittedName>
        <fullName evidence="9">Uncharacterized protein</fullName>
    </submittedName>
</protein>
<dbReference type="PANTHER" id="PTHR33365:SF7">
    <property type="entry name" value="TAT PATHWAY SIGNAL SEQUENCE"/>
    <property type="match status" value="1"/>
</dbReference>
<evidence type="ECO:0000256" key="3">
    <source>
        <dbReference type="ARBA" id="ARBA00022989"/>
    </source>
</evidence>
<reference evidence="9" key="1">
    <citation type="journal article" date="2023" name="Mol. Plant Microbe Interact.">
        <title>Elucidating the Obligate Nature and Biological Capacity of an Invasive Fungal Corn Pathogen.</title>
        <authorList>
            <person name="MacCready J.S."/>
            <person name="Roggenkamp E.M."/>
            <person name="Gdanetz K."/>
            <person name="Chilvers M.I."/>
        </authorList>
    </citation>
    <scope>NUCLEOTIDE SEQUENCE</scope>
    <source>
        <strain evidence="9">PM02</strain>
    </source>
</reference>
<keyword evidence="6" id="KW-0325">Glycoprotein</keyword>
<feature type="compositionally biased region" description="Basic and acidic residues" evidence="8">
    <location>
        <begin position="190"/>
        <end position="203"/>
    </location>
</feature>
<evidence type="ECO:0000313" key="9">
    <source>
        <dbReference type="EMBL" id="KAK2067913.1"/>
    </source>
</evidence>
<evidence type="ECO:0000256" key="4">
    <source>
        <dbReference type="ARBA" id="ARBA00023026"/>
    </source>
</evidence>
<evidence type="ECO:0000256" key="1">
    <source>
        <dbReference type="ARBA" id="ARBA00004167"/>
    </source>
</evidence>
<comment type="subcellular location">
    <subcellularLocation>
        <location evidence="1">Membrane</location>
        <topology evidence="1">Single-pass membrane protein</topology>
    </subcellularLocation>
</comment>
<evidence type="ECO:0000256" key="8">
    <source>
        <dbReference type="SAM" id="MobiDB-lite"/>
    </source>
</evidence>
<name>A0AAD9HYJ2_9PEZI</name>
<keyword evidence="3" id="KW-1133">Transmembrane helix</keyword>
<dbReference type="GO" id="GO:0016020">
    <property type="term" value="C:membrane"/>
    <property type="evidence" value="ECO:0007669"/>
    <property type="project" value="UniProtKB-SubCell"/>
</dbReference>
<dbReference type="PANTHER" id="PTHR33365">
    <property type="entry name" value="YALI0B05434P"/>
    <property type="match status" value="1"/>
</dbReference>
<evidence type="ECO:0000256" key="2">
    <source>
        <dbReference type="ARBA" id="ARBA00022692"/>
    </source>
</evidence>